<evidence type="ECO:0000256" key="2">
    <source>
        <dbReference type="ARBA" id="ARBA00022723"/>
    </source>
</evidence>
<keyword evidence="8" id="KW-0067">ATP-binding</keyword>
<keyword evidence="4 9" id="KW-0863">Zinc-finger</keyword>
<dbReference type="InterPro" id="IPR027370">
    <property type="entry name" value="Znf-RING_euk"/>
</dbReference>
<dbReference type="SMART" id="SM00184">
    <property type="entry name" value="RING"/>
    <property type="match status" value="1"/>
</dbReference>
<dbReference type="Pfam" id="PF13445">
    <property type="entry name" value="zf-RING_UBOX"/>
    <property type="match status" value="1"/>
</dbReference>
<evidence type="ECO:0000256" key="5">
    <source>
        <dbReference type="ARBA" id="ARBA00022801"/>
    </source>
</evidence>
<evidence type="ECO:0000256" key="1">
    <source>
        <dbReference type="ARBA" id="ARBA00007025"/>
    </source>
</evidence>
<dbReference type="CDD" id="cd18793">
    <property type="entry name" value="SF2_C_SNF"/>
    <property type="match status" value="1"/>
</dbReference>
<dbReference type="PANTHER" id="PTHR45626">
    <property type="entry name" value="TRANSCRIPTION TERMINATION FACTOR 2-RELATED"/>
    <property type="match status" value="1"/>
</dbReference>
<evidence type="ECO:0000256" key="7">
    <source>
        <dbReference type="ARBA" id="ARBA00022833"/>
    </source>
</evidence>
<dbReference type="GO" id="GO:0008270">
    <property type="term" value="F:zinc ion binding"/>
    <property type="evidence" value="ECO:0007669"/>
    <property type="project" value="UniProtKB-KW"/>
</dbReference>
<dbReference type="SMART" id="SM00487">
    <property type="entry name" value="DEXDc"/>
    <property type="match status" value="1"/>
</dbReference>
<dbReference type="InterPro" id="IPR049730">
    <property type="entry name" value="SNF2/RAD54-like_C"/>
</dbReference>
<dbReference type="PANTHER" id="PTHR45626:SF16">
    <property type="entry name" value="ATP-DEPENDENT HELICASE ULS1"/>
    <property type="match status" value="1"/>
</dbReference>
<keyword evidence="7" id="KW-0862">Zinc</keyword>
<comment type="similarity">
    <text evidence="1">Belongs to the SNF2/RAD54 helicase family.</text>
</comment>
<dbReference type="OrthoDB" id="423559at2759"/>
<dbReference type="GO" id="GO:0005737">
    <property type="term" value="C:cytoplasm"/>
    <property type="evidence" value="ECO:0007669"/>
    <property type="project" value="TreeGrafter"/>
</dbReference>
<evidence type="ECO:0000256" key="8">
    <source>
        <dbReference type="ARBA" id="ARBA00022840"/>
    </source>
</evidence>
<evidence type="ECO:0000313" key="15">
    <source>
        <dbReference type="Proteomes" id="UP000326198"/>
    </source>
</evidence>
<dbReference type="InterPro" id="IPR038718">
    <property type="entry name" value="SNF2-like_sf"/>
</dbReference>
<dbReference type="Pfam" id="PF00176">
    <property type="entry name" value="SNF2-rel_dom"/>
    <property type="match status" value="1"/>
</dbReference>
<protein>
    <submittedName>
        <fullName evidence="14">SNF2 family N-terminal domain-containing protein</fullName>
    </submittedName>
</protein>
<dbReference type="InterPro" id="IPR027417">
    <property type="entry name" value="P-loop_NTPase"/>
</dbReference>
<dbReference type="GO" id="GO:0005634">
    <property type="term" value="C:nucleus"/>
    <property type="evidence" value="ECO:0007669"/>
    <property type="project" value="TreeGrafter"/>
</dbReference>
<dbReference type="CDD" id="cd16449">
    <property type="entry name" value="RING-HC"/>
    <property type="match status" value="1"/>
</dbReference>
<evidence type="ECO:0000256" key="4">
    <source>
        <dbReference type="ARBA" id="ARBA00022771"/>
    </source>
</evidence>
<keyword evidence="3" id="KW-0547">Nucleotide-binding</keyword>
<dbReference type="InterPro" id="IPR000330">
    <property type="entry name" value="SNF2_N"/>
</dbReference>
<accession>A0A5N7AQM2</accession>
<dbReference type="AlphaFoldDB" id="A0A5N7AQM2"/>
<dbReference type="Proteomes" id="UP000326198">
    <property type="component" value="Unassembled WGS sequence"/>
</dbReference>
<keyword evidence="6" id="KW-0347">Helicase</keyword>
<keyword evidence="5" id="KW-0378">Hydrolase</keyword>
<organism evidence="14 15">
    <name type="scientific">Aspergillus bertholletiae</name>
    <dbReference type="NCBI Taxonomy" id="1226010"/>
    <lineage>
        <taxon>Eukaryota</taxon>
        <taxon>Fungi</taxon>
        <taxon>Dikarya</taxon>
        <taxon>Ascomycota</taxon>
        <taxon>Pezizomycotina</taxon>
        <taxon>Eurotiomycetes</taxon>
        <taxon>Eurotiomycetidae</taxon>
        <taxon>Eurotiales</taxon>
        <taxon>Aspergillaceae</taxon>
        <taxon>Aspergillus</taxon>
        <taxon>Aspergillus subgen. Circumdati</taxon>
    </lineage>
</organism>
<dbReference type="InterPro" id="IPR013083">
    <property type="entry name" value="Znf_RING/FYVE/PHD"/>
</dbReference>
<evidence type="ECO:0000256" key="6">
    <source>
        <dbReference type="ARBA" id="ARBA00022806"/>
    </source>
</evidence>
<dbReference type="GO" id="GO:0005524">
    <property type="term" value="F:ATP binding"/>
    <property type="evidence" value="ECO:0007669"/>
    <property type="project" value="UniProtKB-KW"/>
</dbReference>
<evidence type="ECO:0000256" key="10">
    <source>
        <dbReference type="SAM" id="MobiDB-lite"/>
    </source>
</evidence>
<dbReference type="GO" id="GO:0008094">
    <property type="term" value="F:ATP-dependent activity, acting on DNA"/>
    <property type="evidence" value="ECO:0007669"/>
    <property type="project" value="TreeGrafter"/>
</dbReference>
<reference evidence="14 15" key="1">
    <citation type="submission" date="2019-04" db="EMBL/GenBank/DDBJ databases">
        <title>Friends and foes A comparative genomics studyof 23 Aspergillus species from section Flavi.</title>
        <authorList>
            <consortium name="DOE Joint Genome Institute"/>
            <person name="Kjaerbolling I."/>
            <person name="Vesth T."/>
            <person name="Frisvad J.C."/>
            <person name="Nybo J.L."/>
            <person name="Theobald S."/>
            <person name="Kildgaard S."/>
            <person name="Isbrandt T."/>
            <person name="Kuo A."/>
            <person name="Sato A."/>
            <person name="Lyhne E.K."/>
            <person name="Kogle M.E."/>
            <person name="Wiebenga A."/>
            <person name="Kun R.S."/>
            <person name="Lubbers R.J."/>
            <person name="Makela M.R."/>
            <person name="Barry K."/>
            <person name="Chovatia M."/>
            <person name="Clum A."/>
            <person name="Daum C."/>
            <person name="Haridas S."/>
            <person name="He G."/>
            <person name="LaButti K."/>
            <person name="Lipzen A."/>
            <person name="Mondo S."/>
            <person name="Riley R."/>
            <person name="Salamov A."/>
            <person name="Simmons B.A."/>
            <person name="Magnuson J.K."/>
            <person name="Henrissat B."/>
            <person name="Mortensen U.H."/>
            <person name="Larsen T.O."/>
            <person name="Devries R.P."/>
            <person name="Grigoriev I.V."/>
            <person name="Machida M."/>
            <person name="Baker S.E."/>
            <person name="Andersen M.R."/>
        </authorList>
    </citation>
    <scope>NUCLEOTIDE SEQUENCE [LARGE SCALE GENOMIC DNA]</scope>
    <source>
        <strain evidence="14 15">IBT 29228</strain>
    </source>
</reference>
<dbReference type="InterPro" id="IPR001650">
    <property type="entry name" value="Helicase_C-like"/>
</dbReference>
<gene>
    <name evidence="14" type="ORF">BDV26DRAFT_286901</name>
</gene>
<dbReference type="InterPro" id="IPR001841">
    <property type="entry name" value="Znf_RING"/>
</dbReference>
<dbReference type="GO" id="GO:0000724">
    <property type="term" value="P:double-strand break repair via homologous recombination"/>
    <property type="evidence" value="ECO:0007669"/>
    <property type="project" value="TreeGrafter"/>
</dbReference>
<dbReference type="CDD" id="cd18008">
    <property type="entry name" value="DEXDc_SHPRH-like"/>
    <property type="match status" value="1"/>
</dbReference>
<evidence type="ECO:0000256" key="9">
    <source>
        <dbReference type="PROSITE-ProRule" id="PRU00175"/>
    </source>
</evidence>
<evidence type="ECO:0000256" key="3">
    <source>
        <dbReference type="ARBA" id="ARBA00022741"/>
    </source>
</evidence>
<proteinExistence type="inferred from homology"/>
<dbReference type="SUPFAM" id="SSF52540">
    <property type="entry name" value="P-loop containing nucleoside triphosphate hydrolases"/>
    <property type="match status" value="2"/>
</dbReference>
<dbReference type="InterPro" id="IPR014001">
    <property type="entry name" value="Helicase_ATP-bd"/>
</dbReference>
<feature type="domain" description="RING-type" evidence="11">
    <location>
        <begin position="589"/>
        <end position="641"/>
    </location>
</feature>
<dbReference type="SUPFAM" id="SSF57850">
    <property type="entry name" value="RING/U-box"/>
    <property type="match status" value="1"/>
</dbReference>
<evidence type="ECO:0000259" key="12">
    <source>
        <dbReference type="PROSITE" id="PS51192"/>
    </source>
</evidence>
<dbReference type="Gene3D" id="3.40.50.10810">
    <property type="entry name" value="Tandem AAA-ATPase domain"/>
    <property type="match status" value="1"/>
</dbReference>
<dbReference type="PROSITE" id="PS50089">
    <property type="entry name" value="ZF_RING_2"/>
    <property type="match status" value="1"/>
</dbReference>
<feature type="region of interest" description="Disordered" evidence="10">
    <location>
        <begin position="1"/>
        <end position="72"/>
    </location>
</feature>
<dbReference type="Pfam" id="PF00271">
    <property type="entry name" value="Helicase_C"/>
    <property type="match status" value="1"/>
</dbReference>
<dbReference type="EMBL" id="ML736441">
    <property type="protein sequence ID" value="KAE8371299.1"/>
    <property type="molecule type" value="Genomic_DNA"/>
</dbReference>
<evidence type="ECO:0000259" key="11">
    <source>
        <dbReference type="PROSITE" id="PS50089"/>
    </source>
</evidence>
<dbReference type="PROSITE" id="PS51194">
    <property type="entry name" value="HELICASE_CTER"/>
    <property type="match status" value="1"/>
</dbReference>
<name>A0A5N7AQM2_9EURO</name>
<dbReference type="GO" id="GO:0016787">
    <property type="term" value="F:hydrolase activity"/>
    <property type="evidence" value="ECO:0007669"/>
    <property type="project" value="UniProtKB-KW"/>
</dbReference>
<feature type="domain" description="Helicase ATP-binding" evidence="12">
    <location>
        <begin position="242"/>
        <end position="428"/>
    </location>
</feature>
<feature type="domain" description="Helicase C-terminal" evidence="13">
    <location>
        <begin position="789"/>
        <end position="944"/>
    </location>
</feature>
<dbReference type="InterPro" id="IPR050628">
    <property type="entry name" value="SNF2_RAD54_helicase_TF"/>
</dbReference>
<dbReference type="GO" id="GO:0004386">
    <property type="term" value="F:helicase activity"/>
    <property type="evidence" value="ECO:0007669"/>
    <property type="project" value="UniProtKB-KW"/>
</dbReference>
<dbReference type="PROSITE" id="PS51192">
    <property type="entry name" value="HELICASE_ATP_BIND_1"/>
    <property type="match status" value="1"/>
</dbReference>
<sequence>METTQTAIKDSTGEHASPAPPLRPDTPVWPSIGSSGADYDSFHPQPALLPLAPASSRPRKRHAHEANPPTATMVLPKRRRIEIEHLSPQPGDDVFACSPVDPRLALSPAPLYDIGPDVGSVVGEPGAEVPESAFHDQIMSQETMTIIDPVELTLLPQPRHLHRPALEAPVVPTDGPAEVTGLERSLLPQPSTDPAGTVPRADDAEPIVASGVATTDPCGMAARALAVPLMEHQRQGLLWMRAMEASGQKGGILADDMGLGKTVQALSLIVSHPPRSIERHATLIIAPAGLIQQWKHEIGQLLRPGQQQRSVYVHQGAGRGMNFSALNRYNIVLTTFGTITAELRHRDKDRQLRTRNSTLSSRNLPILGPTSRWHRVILDEAQYIKNDRSKVAMASCAIDATYRWCLSGTPVMNHLRELYSLLKFLRVQPYSNLDSFTTTIQRPLQSSWGPLRARGAAQLRSLMNTVMLRRTKASTIQGRPICLLPSKTTENVYVSFNEQERQLYAALESHTRLQFNRHLNGSIPSRNVSRMMGLLLRLRQACCHPFLLSDFAPAMLDPPESREHREANATRFAAAVIARLRDNESIHECPICYEEGVGNPVIFHPCGHSVCMECFTRIPRLATSTHRDTSGDGPMLCPSCRVAIDPSKATDYVSFAKTHSLISPNPSDSHNLLRMLKSLLDRVEVSCEEDNEGGDSVGDDSGGSGSGSSSSSSSSLTGIWAAGGNGDTGLSLEFRTAPEPSSRSSDLSWALLRKQALTNPAAQRRYQRILEGKWISSTKIAKALEIVRGIQARGERSGEREKVVIFSQFTAMLDLVEVPLARNGWGYRRFDGAMKPADRHSATVEFATDPNCVVLLVSLKAGNSGLNLTAASQVIMLDPFWNPYVEEQAVGRVHRIGQRRPVHVHRILVPDTVEDRILDLQDKKRQLIERVLDDRVDVQPVRLGNTDFAYLFVSSRFLTPISLADNFN</sequence>
<evidence type="ECO:0000313" key="14">
    <source>
        <dbReference type="EMBL" id="KAE8371299.1"/>
    </source>
</evidence>
<evidence type="ECO:0000259" key="13">
    <source>
        <dbReference type="PROSITE" id="PS51194"/>
    </source>
</evidence>
<keyword evidence="15" id="KW-1185">Reference proteome</keyword>
<dbReference type="Gene3D" id="3.40.50.300">
    <property type="entry name" value="P-loop containing nucleotide triphosphate hydrolases"/>
    <property type="match status" value="2"/>
</dbReference>
<dbReference type="SMART" id="SM00490">
    <property type="entry name" value="HELICc"/>
    <property type="match status" value="1"/>
</dbReference>
<dbReference type="Gene3D" id="3.30.40.10">
    <property type="entry name" value="Zinc/RING finger domain, C3HC4 (zinc finger)"/>
    <property type="match status" value="1"/>
</dbReference>
<feature type="region of interest" description="Disordered" evidence="10">
    <location>
        <begin position="687"/>
        <end position="718"/>
    </location>
</feature>
<keyword evidence="2" id="KW-0479">Metal-binding</keyword>